<proteinExistence type="predicted"/>
<feature type="region of interest" description="Disordered" evidence="1">
    <location>
        <begin position="251"/>
        <end position="295"/>
    </location>
</feature>
<dbReference type="AlphaFoldDB" id="W6MCU2"/>
<evidence type="ECO:0000313" key="3">
    <source>
        <dbReference type="Proteomes" id="UP000035760"/>
    </source>
</evidence>
<gene>
    <name evidence="2" type="ORF">BN873_950018</name>
</gene>
<dbReference type="EMBL" id="CBTJ020000108">
    <property type="protein sequence ID" value="CDI04335.1"/>
    <property type="molecule type" value="Genomic_DNA"/>
</dbReference>
<feature type="region of interest" description="Disordered" evidence="1">
    <location>
        <begin position="202"/>
        <end position="221"/>
    </location>
</feature>
<name>W6MCU2_9GAMM</name>
<reference evidence="2" key="2">
    <citation type="submission" date="2014-03" db="EMBL/GenBank/DDBJ databases">
        <title>Candidatus Competibacter-lineage genomes retrieved from metagenomes reveal functional metabolic diversity.</title>
        <authorList>
            <person name="McIlroy S.J."/>
            <person name="Albertsen M."/>
            <person name="Andresen E.K."/>
            <person name="Saunders A.M."/>
            <person name="Kristiansen R."/>
            <person name="Stokholm-Bjerregaard M."/>
            <person name="Nielsen K.L."/>
            <person name="Nielsen P.H."/>
        </authorList>
    </citation>
    <scope>NUCLEOTIDE SEQUENCE</scope>
    <source>
        <strain evidence="2">Run_A_D11</strain>
    </source>
</reference>
<comment type="caution">
    <text evidence="2">The sequence shown here is derived from an EMBL/GenBank/DDBJ whole genome shotgun (WGS) entry which is preliminary data.</text>
</comment>
<feature type="compositionally biased region" description="Pro residues" evidence="1">
    <location>
        <begin position="206"/>
        <end position="217"/>
    </location>
</feature>
<evidence type="ECO:0000256" key="1">
    <source>
        <dbReference type="SAM" id="MobiDB-lite"/>
    </source>
</evidence>
<reference evidence="2" key="1">
    <citation type="submission" date="2013-07" db="EMBL/GenBank/DDBJ databases">
        <authorList>
            <person name="McIlroy S."/>
        </authorList>
    </citation>
    <scope>NUCLEOTIDE SEQUENCE [LARGE SCALE GENOMIC DNA]</scope>
    <source>
        <strain evidence="2">Run_A_D11</strain>
    </source>
</reference>
<dbReference type="Proteomes" id="UP000035760">
    <property type="component" value="Unassembled WGS sequence"/>
</dbReference>
<evidence type="ECO:0000313" key="2">
    <source>
        <dbReference type="EMBL" id="CDI04335.1"/>
    </source>
</evidence>
<sequence length="426" mass="46611">MPLNVFRLPRSARPAREAQPPVPPPWPPLDVTAPLLRRVVAWFAPDDPDTVRLAQETATILLRASPCFLDATRANPTPTAWFVAVLDLLETLPEPLPASLMPADLPWRYLIFTRLAVDALEGAYGFLGQQQIATQCPLTRLPDPNPAPRRLAPQSVGPLKMPGLGALIVGACFSEDGQRQIYRAHAAGVPWSDTTAFWAQFQPLPSESPAPPTPVHAPPVSSLDATPVQETCLRPVGSDAAVAVLETPPVVAGPSAHDPLGALTGTREPTPLPRRPRTRAERSRRAARPLYRNPPPGDLETRLCAAVRATLEKLVLSSAFNHQAGAVWFSGEAFWVVAQTFAQQLQSEASCDDRLAWPQRRTLYRRLARQGLVLLEGREPIWKRFVADPGRQYPRLISALKLPASLYADAHRVPVYQGRLLPGPPL</sequence>
<dbReference type="OrthoDB" id="6190309at2"/>
<keyword evidence="3" id="KW-1185">Reference proteome</keyword>
<organism evidence="2 3">
    <name type="scientific">Candidatus Competibacter denitrificans Run_A_D11</name>
    <dbReference type="NCBI Taxonomy" id="1400863"/>
    <lineage>
        <taxon>Bacteria</taxon>
        <taxon>Pseudomonadati</taxon>
        <taxon>Pseudomonadota</taxon>
        <taxon>Gammaproteobacteria</taxon>
        <taxon>Candidatus Competibacteraceae</taxon>
        <taxon>Candidatus Competibacter</taxon>
    </lineage>
</organism>
<dbReference type="RefSeq" id="WP_048676494.1">
    <property type="nucleotide sequence ID" value="NZ_CBTJ020000108.1"/>
</dbReference>
<protein>
    <submittedName>
        <fullName evidence="2">Uncharacterized protein</fullName>
    </submittedName>
</protein>
<accession>W6MCU2</accession>